<sequence>MSVYKKTIEKLFKSNITGYQISKATGISQNVISGIRNGKRQIDNLTLGTTEKLYEFQRSYYSKHK</sequence>
<dbReference type="SUPFAM" id="SSF47413">
    <property type="entry name" value="lambda repressor-like DNA-binding domains"/>
    <property type="match status" value="1"/>
</dbReference>
<proteinExistence type="predicted"/>
<protein>
    <submittedName>
        <fullName evidence="1">Helix-turn-helix transcriptional regulator</fullName>
    </submittedName>
</protein>
<gene>
    <name evidence="2" type="ORF">CJ235_01240</name>
    <name evidence="1" type="ORF">NW112_00365</name>
</gene>
<accession>A0A1Z3U3W4</accession>
<dbReference type="EMBL" id="PNGG01000001">
    <property type="protein sequence ID" value="PMC20324.1"/>
    <property type="molecule type" value="Genomic_DNA"/>
</dbReference>
<dbReference type="GeneID" id="70973644"/>
<dbReference type="EMBL" id="JANSKX010000001">
    <property type="protein sequence ID" value="MCY1593691.1"/>
    <property type="molecule type" value="Genomic_DNA"/>
</dbReference>
<name>A0A1Z3U3W4_9STAP</name>
<dbReference type="Proteomes" id="UP001081438">
    <property type="component" value="Unassembled WGS sequence"/>
</dbReference>
<dbReference type="KEGG" id="spet:CEP67_11925"/>
<reference evidence="2 3" key="1">
    <citation type="submission" date="2017-09" db="EMBL/GenBank/DDBJ databases">
        <title>Bacterial strain isolated from the female urinary microbiota.</title>
        <authorList>
            <person name="Thomas-White K."/>
            <person name="Kumar N."/>
            <person name="Forster S."/>
            <person name="Putonti C."/>
            <person name="Lawley T."/>
            <person name="Wolfe A.J."/>
        </authorList>
    </citation>
    <scope>NUCLEOTIDE SEQUENCE [LARGE SCALE GENOMIC DNA]</scope>
    <source>
        <strain evidence="2 3">UMB0834</strain>
    </source>
</reference>
<dbReference type="AlphaFoldDB" id="A0A1Z3U3W4"/>
<dbReference type="RefSeq" id="WP_081479397.1">
    <property type="nucleotide sequence ID" value="NZ_CP022096.2"/>
</dbReference>
<dbReference type="Proteomes" id="UP000235748">
    <property type="component" value="Unassembled WGS sequence"/>
</dbReference>
<dbReference type="InterPro" id="IPR010982">
    <property type="entry name" value="Lambda_DNA-bd_dom_sf"/>
</dbReference>
<dbReference type="GO" id="GO:0003677">
    <property type="term" value="F:DNA binding"/>
    <property type="evidence" value="ECO:0007669"/>
    <property type="project" value="InterPro"/>
</dbReference>
<reference evidence="1" key="2">
    <citation type="journal article" date="2022" name="Int. J. Mol. Sci.">
        <title>Phenotypic and genotypic virulence characterisation of Staphylococcus pettenkoferi strains isolated from human bloodstream and diabetic foot infections.</title>
        <authorList>
            <person name="Magnan C."/>
        </authorList>
    </citation>
    <scope>NUCLEOTIDE SEQUENCE</scope>
    <source>
        <strain evidence="1">NSP020P</strain>
    </source>
</reference>
<evidence type="ECO:0000313" key="1">
    <source>
        <dbReference type="EMBL" id="MCY1593691.1"/>
    </source>
</evidence>
<comment type="caution">
    <text evidence="2">The sequence shown here is derived from an EMBL/GenBank/DDBJ whole genome shotgun (WGS) entry which is preliminary data.</text>
</comment>
<organism evidence="2 3">
    <name type="scientific">Staphylococcus pettenkoferi</name>
    <dbReference type="NCBI Taxonomy" id="170573"/>
    <lineage>
        <taxon>Bacteria</taxon>
        <taxon>Bacillati</taxon>
        <taxon>Bacillota</taxon>
        <taxon>Bacilli</taxon>
        <taxon>Bacillales</taxon>
        <taxon>Staphylococcaceae</taxon>
        <taxon>Staphylococcus</taxon>
    </lineage>
</organism>
<evidence type="ECO:0000313" key="3">
    <source>
        <dbReference type="Proteomes" id="UP000235748"/>
    </source>
</evidence>
<evidence type="ECO:0000313" key="2">
    <source>
        <dbReference type="EMBL" id="PMC20324.1"/>
    </source>
</evidence>